<dbReference type="Proteomes" id="UP000078561">
    <property type="component" value="Unassembled WGS sequence"/>
</dbReference>
<sequence length="192" mass="21740">MILAPASVKAIPPGFIDLTSSCFDSILYPNLPRHQPSSQATFQQQSWNGIPSTIQQRATHLPDLLPFIQLITDKCQVQPVHLIMALMYVQRFRQSLPSGYTAEPEAAHRIFVASLLVASKFSDDRPLSTKQVVRATGDVWSIKEITQMELALLHFLQWRLSIQPDEMVDFLKRLGFDSQWIFDTVPAPPIIQ</sequence>
<dbReference type="InterPro" id="IPR036915">
    <property type="entry name" value="Cyclin-like_sf"/>
</dbReference>
<dbReference type="Gene3D" id="1.10.472.10">
    <property type="entry name" value="Cyclin-like"/>
    <property type="match status" value="1"/>
</dbReference>
<feature type="domain" description="Cyclin N-terminal" evidence="1">
    <location>
        <begin position="58"/>
        <end position="161"/>
    </location>
</feature>
<dbReference type="InterPro" id="IPR006671">
    <property type="entry name" value="Cyclin_N"/>
</dbReference>
<dbReference type="InterPro" id="IPR013922">
    <property type="entry name" value="Cyclin_PHO80-like"/>
</dbReference>
<dbReference type="CDD" id="cd20557">
    <property type="entry name" value="CYCLIN_ScPCL1-like"/>
    <property type="match status" value="1"/>
</dbReference>
<dbReference type="STRING" id="4829.A0A163K2E3"/>
<dbReference type="SUPFAM" id="SSF47954">
    <property type="entry name" value="Cyclin-like"/>
    <property type="match status" value="1"/>
</dbReference>
<dbReference type="GO" id="GO:0000307">
    <property type="term" value="C:cyclin-dependent protein kinase holoenzyme complex"/>
    <property type="evidence" value="ECO:0007669"/>
    <property type="project" value="TreeGrafter"/>
</dbReference>
<name>A0A163K2E3_ABSGL</name>
<evidence type="ECO:0000313" key="3">
    <source>
        <dbReference type="Proteomes" id="UP000078561"/>
    </source>
</evidence>
<organism evidence="2">
    <name type="scientific">Absidia glauca</name>
    <name type="common">Pin mould</name>
    <dbReference type="NCBI Taxonomy" id="4829"/>
    <lineage>
        <taxon>Eukaryota</taxon>
        <taxon>Fungi</taxon>
        <taxon>Fungi incertae sedis</taxon>
        <taxon>Mucoromycota</taxon>
        <taxon>Mucoromycotina</taxon>
        <taxon>Mucoromycetes</taxon>
        <taxon>Mucorales</taxon>
        <taxon>Cunninghamellaceae</taxon>
        <taxon>Absidia</taxon>
    </lineage>
</organism>
<dbReference type="OMA" id="EITQMEL"/>
<dbReference type="GO" id="GO:0019901">
    <property type="term" value="F:protein kinase binding"/>
    <property type="evidence" value="ECO:0007669"/>
    <property type="project" value="InterPro"/>
</dbReference>
<dbReference type="PANTHER" id="PTHR15615:SF108">
    <property type="entry name" value="PROTEIN CNPPD1"/>
    <property type="match status" value="1"/>
</dbReference>
<evidence type="ECO:0000313" key="2">
    <source>
        <dbReference type="EMBL" id="SAM04841.1"/>
    </source>
</evidence>
<dbReference type="Pfam" id="PF00134">
    <property type="entry name" value="Cyclin_N"/>
    <property type="match status" value="1"/>
</dbReference>
<dbReference type="GO" id="GO:0016538">
    <property type="term" value="F:cyclin-dependent protein serine/threonine kinase regulator activity"/>
    <property type="evidence" value="ECO:0007669"/>
    <property type="project" value="TreeGrafter"/>
</dbReference>
<dbReference type="OrthoDB" id="10250320at2759"/>
<dbReference type="InParanoid" id="A0A163K2E3"/>
<evidence type="ECO:0000259" key="1">
    <source>
        <dbReference type="Pfam" id="PF00134"/>
    </source>
</evidence>
<dbReference type="PANTHER" id="PTHR15615">
    <property type="match status" value="1"/>
</dbReference>
<accession>A0A163K2E3</accession>
<dbReference type="AlphaFoldDB" id="A0A163K2E3"/>
<proteinExistence type="predicted"/>
<reference evidence="2" key="1">
    <citation type="submission" date="2016-04" db="EMBL/GenBank/DDBJ databases">
        <authorList>
            <person name="Evans L.H."/>
            <person name="Alamgir A."/>
            <person name="Owens N."/>
            <person name="Weber N.D."/>
            <person name="Virtaneva K."/>
            <person name="Barbian K."/>
            <person name="Babar A."/>
            <person name="Rosenke K."/>
        </authorList>
    </citation>
    <scope>NUCLEOTIDE SEQUENCE [LARGE SCALE GENOMIC DNA]</scope>
    <source>
        <strain evidence="2">CBS 101.48</strain>
    </source>
</reference>
<protein>
    <recommendedName>
        <fullName evidence="1">Cyclin N-terminal domain-containing protein</fullName>
    </recommendedName>
</protein>
<dbReference type="GO" id="GO:0005634">
    <property type="term" value="C:nucleus"/>
    <property type="evidence" value="ECO:0007669"/>
    <property type="project" value="TreeGrafter"/>
</dbReference>
<dbReference type="EMBL" id="LT554417">
    <property type="protein sequence ID" value="SAM04841.1"/>
    <property type="molecule type" value="Genomic_DNA"/>
</dbReference>
<gene>
    <name evidence="2" type="primary">ABSGL_10707.1 scaffold 12033</name>
</gene>
<keyword evidence="3" id="KW-1185">Reference proteome</keyword>